<comment type="catalytic activity">
    <reaction evidence="9">
        <text>L-aspartate + O2 = iminosuccinate + H2O2</text>
        <dbReference type="Rhea" id="RHEA:25876"/>
        <dbReference type="ChEBI" id="CHEBI:15379"/>
        <dbReference type="ChEBI" id="CHEBI:16240"/>
        <dbReference type="ChEBI" id="CHEBI:29991"/>
        <dbReference type="ChEBI" id="CHEBI:77875"/>
        <dbReference type="EC" id="1.4.3.16"/>
    </reaction>
    <physiologicalReaction direction="left-to-right" evidence="9">
        <dbReference type="Rhea" id="RHEA:25877"/>
    </physiologicalReaction>
</comment>
<evidence type="ECO:0000256" key="1">
    <source>
        <dbReference type="ARBA" id="ARBA00001974"/>
    </source>
</evidence>
<evidence type="ECO:0000256" key="9">
    <source>
        <dbReference type="ARBA" id="ARBA00048305"/>
    </source>
</evidence>
<evidence type="ECO:0000256" key="5">
    <source>
        <dbReference type="ARBA" id="ARBA00022630"/>
    </source>
</evidence>
<dbReference type="EMBL" id="CP005986">
    <property type="protein sequence ID" value="AIA56001.1"/>
    <property type="molecule type" value="Genomic_DNA"/>
</dbReference>
<reference evidence="15 16" key="1">
    <citation type="journal article" date="2009" name="J. Bacteriol.">
        <title>Draft genome sequence of the extremely acidophilic bacterium Acidithiobacillus caldus ATCC 51756 reveals metabolic versatility in the genus Acidithiobacillus.</title>
        <authorList>
            <person name="Valdes J."/>
            <person name="Quatrini R."/>
            <person name="Hallberg K."/>
            <person name="Dopson M."/>
            <person name="Valenzuela P.D."/>
            <person name="Holmes D.S."/>
        </authorList>
    </citation>
    <scope>NUCLEOTIDE SEQUENCE [LARGE SCALE GENOMIC DNA]</scope>
    <source>
        <strain evidence="16">ATCC 51756 / DSM 8584 / KU</strain>
    </source>
</reference>
<dbReference type="GO" id="GO:0005737">
    <property type="term" value="C:cytoplasm"/>
    <property type="evidence" value="ECO:0007669"/>
    <property type="project" value="UniProtKB-SubCell"/>
</dbReference>
<evidence type="ECO:0000259" key="13">
    <source>
        <dbReference type="Pfam" id="PF00890"/>
    </source>
</evidence>
<keyword evidence="6 11" id="KW-0662">Pyridine nucleotide biosynthesis</keyword>
<comment type="similarity">
    <text evidence="3 11">Belongs to the FAD-dependent oxidoreductase 2 family. NadB subfamily.</text>
</comment>
<dbReference type="PRINTS" id="PR00368">
    <property type="entry name" value="FADPNR"/>
</dbReference>
<dbReference type="Gene3D" id="1.20.58.100">
    <property type="entry name" value="Fumarate reductase/succinate dehydrogenase flavoprotein-like, C-terminal domain"/>
    <property type="match status" value="1"/>
</dbReference>
<comment type="function">
    <text evidence="11">Catalyzes the oxidation of L-aspartate to iminoaspartate.</text>
</comment>
<dbReference type="UniPathway" id="UPA00253">
    <property type="reaction ID" value="UER00326"/>
</dbReference>
<evidence type="ECO:0000256" key="6">
    <source>
        <dbReference type="ARBA" id="ARBA00022642"/>
    </source>
</evidence>
<dbReference type="PANTHER" id="PTHR42716:SF2">
    <property type="entry name" value="L-ASPARTATE OXIDASE, CHLOROPLASTIC"/>
    <property type="match status" value="1"/>
</dbReference>
<evidence type="ECO:0000313" key="16">
    <source>
        <dbReference type="Proteomes" id="UP000005522"/>
    </source>
</evidence>
<dbReference type="RefSeq" id="WP_004868457.1">
    <property type="nucleotide sequence ID" value="NZ_CP005986.1"/>
</dbReference>
<dbReference type="PANTHER" id="PTHR42716">
    <property type="entry name" value="L-ASPARTATE OXIDASE"/>
    <property type="match status" value="1"/>
</dbReference>
<keyword evidence="7 11" id="KW-0274">FAD</keyword>
<protein>
    <recommendedName>
        <fullName evidence="4 10">L-aspartate oxidase</fullName>
        <ecNumber evidence="4 10">1.4.3.16</ecNumber>
    </recommendedName>
</protein>
<evidence type="ECO:0000256" key="11">
    <source>
        <dbReference type="RuleBase" id="RU362049"/>
    </source>
</evidence>
<dbReference type="Pfam" id="PF02910">
    <property type="entry name" value="Succ_DH_flav_C"/>
    <property type="match status" value="1"/>
</dbReference>
<dbReference type="InterPro" id="IPR005288">
    <property type="entry name" value="NadB"/>
</dbReference>
<name>A0A060A164_ACICK</name>
<dbReference type="Pfam" id="PF00890">
    <property type="entry name" value="FAD_binding_2"/>
    <property type="match status" value="1"/>
</dbReference>
<dbReference type="GO" id="GO:0009435">
    <property type="term" value="P:NAD+ biosynthetic process"/>
    <property type="evidence" value="ECO:0007669"/>
    <property type="project" value="UniProtKB-UniPathway"/>
</dbReference>
<dbReference type="InterPro" id="IPR036188">
    <property type="entry name" value="FAD/NAD-bd_sf"/>
</dbReference>
<dbReference type="eggNOG" id="COG0029">
    <property type="taxonomic scope" value="Bacteria"/>
</dbReference>
<dbReference type="Gene3D" id="3.90.700.10">
    <property type="entry name" value="Succinate dehydrogenase/fumarate reductase flavoprotein, catalytic domain"/>
    <property type="match status" value="1"/>
</dbReference>
<dbReference type="PRINTS" id="PR00411">
    <property type="entry name" value="PNDRDTASEI"/>
</dbReference>
<dbReference type="NCBIfam" id="TIGR00551">
    <property type="entry name" value="nadB"/>
    <property type="match status" value="1"/>
</dbReference>
<organism evidence="15 16">
    <name type="scientific">Acidithiobacillus caldus (strain ATCC 51756 / DSM 8584 / KU)</name>
    <dbReference type="NCBI Taxonomy" id="637389"/>
    <lineage>
        <taxon>Bacteria</taxon>
        <taxon>Pseudomonadati</taxon>
        <taxon>Pseudomonadota</taxon>
        <taxon>Acidithiobacillia</taxon>
        <taxon>Acidithiobacillales</taxon>
        <taxon>Acidithiobacillaceae</taxon>
        <taxon>Acidithiobacillus</taxon>
    </lineage>
</organism>
<dbReference type="Proteomes" id="UP000005522">
    <property type="component" value="Chromosome"/>
</dbReference>
<gene>
    <name evidence="15" type="ORF">Acaty_c2147</name>
</gene>
<feature type="region of interest" description="Disordered" evidence="12">
    <location>
        <begin position="512"/>
        <end position="561"/>
    </location>
</feature>
<keyword evidence="5 11" id="KW-0285">Flavoprotein</keyword>
<evidence type="ECO:0000256" key="3">
    <source>
        <dbReference type="ARBA" id="ARBA00008562"/>
    </source>
</evidence>
<evidence type="ECO:0000256" key="4">
    <source>
        <dbReference type="ARBA" id="ARBA00012173"/>
    </source>
</evidence>
<dbReference type="SUPFAM" id="SSF51905">
    <property type="entry name" value="FAD/NAD(P)-binding domain"/>
    <property type="match status" value="1"/>
</dbReference>
<evidence type="ECO:0000256" key="8">
    <source>
        <dbReference type="ARBA" id="ARBA00023002"/>
    </source>
</evidence>
<dbReference type="InterPro" id="IPR037099">
    <property type="entry name" value="Fum_R/Succ_DH_flav-like_C_sf"/>
</dbReference>
<comment type="subcellular location">
    <subcellularLocation>
        <location evidence="11">Cytoplasm</location>
    </subcellularLocation>
</comment>
<evidence type="ECO:0000313" key="15">
    <source>
        <dbReference type="EMBL" id="AIA56001.1"/>
    </source>
</evidence>
<dbReference type="Gene3D" id="3.50.50.60">
    <property type="entry name" value="FAD/NAD(P)-binding domain"/>
    <property type="match status" value="1"/>
</dbReference>
<proteinExistence type="inferred from homology"/>
<dbReference type="GO" id="GO:0008734">
    <property type="term" value="F:L-aspartate oxidase activity"/>
    <property type="evidence" value="ECO:0007669"/>
    <property type="project" value="UniProtKB-UniRule"/>
</dbReference>
<dbReference type="InterPro" id="IPR003953">
    <property type="entry name" value="FAD-dep_OxRdtase_2_FAD-bd"/>
</dbReference>
<dbReference type="KEGG" id="acz:Acaty_c2147"/>
<comment type="cofactor">
    <cofactor evidence="1 11">
        <name>FAD</name>
        <dbReference type="ChEBI" id="CHEBI:57692"/>
    </cofactor>
</comment>
<comment type="pathway">
    <text evidence="2 11">Cofactor biosynthesis; NAD(+) biosynthesis; iminoaspartate from L-aspartate (oxidase route): step 1/1.</text>
</comment>
<dbReference type="InterPro" id="IPR015939">
    <property type="entry name" value="Fum_Rdtase/Succ_DH_flav-like_C"/>
</dbReference>
<dbReference type="HOGENOM" id="CLU_014312_3_0_6"/>
<dbReference type="InterPro" id="IPR027477">
    <property type="entry name" value="Succ_DH/fumarate_Rdtase_cat_sf"/>
</dbReference>
<feature type="domain" description="FAD-dependent oxidoreductase 2 FAD-binding" evidence="13">
    <location>
        <begin position="20"/>
        <end position="390"/>
    </location>
</feature>
<feature type="domain" description="Fumarate reductase/succinate dehydrogenase flavoprotein-like C-terminal" evidence="14">
    <location>
        <begin position="437"/>
        <end position="517"/>
    </location>
</feature>
<accession>A0A060A164</accession>
<evidence type="ECO:0000259" key="14">
    <source>
        <dbReference type="Pfam" id="PF02910"/>
    </source>
</evidence>
<evidence type="ECO:0000256" key="10">
    <source>
        <dbReference type="NCBIfam" id="TIGR00551"/>
    </source>
</evidence>
<dbReference type="EC" id="1.4.3.16" evidence="4 10"/>
<dbReference type="AlphaFoldDB" id="A0A060A164"/>
<evidence type="ECO:0000256" key="12">
    <source>
        <dbReference type="SAM" id="MobiDB-lite"/>
    </source>
</evidence>
<keyword evidence="8 11" id="KW-0560">Oxidoreductase</keyword>
<dbReference type="SUPFAM" id="SSF46977">
    <property type="entry name" value="Succinate dehydrogenase/fumarate reductase flavoprotein C-terminal domain"/>
    <property type="match status" value="1"/>
</dbReference>
<evidence type="ECO:0000256" key="2">
    <source>
        <dbReference type="ARBA" id="ARBA00004950"/>
    </source>
</evidence>
<dbReference type="SUPFAM" id="SSF56425">
    <property type="entry name" value="Succinate dehydrogenase/fumarate reductase flavoprotein, catalytic domain"/>
    <property type="match status" value="1"/>
</dbReference>
<sequence>MRNTPSRNRPTAKEAMPSFDFLIIGAGAAGLRAALGLAPLGRVAVLSKGEATDSASDWAQGGIAAVTDFVRDSIAAHVADTLAAGGGLCHPERVEAIVAAGPAVIEELAGWGVPFDREHGSWQLTREGGHGTRRVLHVADHTGAAITRTLLAQVYRENQIRIFPHTMALDLIRDDERCLGAWVLDAQGRIKAFTARAVVLASGGAGQVYQHSSSPRGANGDGLAMAWRAGAALANLEFIQFHPTTLYDPGQPAFLLSEALRGEGARLRLPGGEAFLEKYDERAELAPRDVVARAMAMEMRQRGIQHLCLDIHEQDCERIRRHFPGIYAHCQKRGYDLCREAVPVVPAAHYTCGGIVTDPSGQTTLPGLYAAGEAAWTGLHGANRLASNSLLECLVTARAIATHLAGLATLPAAASVVPAKPDILPALPADVAHERGRALQHLMWTQVGILRRQAELQRAMEQLTQWLEEDALAATGIAVEITHNAFRNRLQCAWLMTRGALARHESRGCHYDADHPNPHQPPEDLIQCLGSAQPERRPIGAADADASVARTLPSAASGTTR</sequence>
<dbReference type="FunFam" id="3.90.700.10:FF:000002">
    <property type="entry name" value="L-aspartate oxidase"/>
    <property type="match status" value="1"/>
</dbReference>
<evidence type="ECO:0000256" key="7">
    <source>
        <dbReference type="ARBA" id="ARBA00022827"/>
    </source>
</evidence>